<dbReference type="Pfam" id="PF00350">
    <property type="entry name" value="Dynamin_N"/>
    <property type="match status" value="1"/>
</dbReference>
<evidence type="ECO:0000313" key="6">
    <source>
        <dbReference type="Proteomes" id="UP000256690"/>
    </source>
</evidence>
<keyword evidence="6" id="KW-1185">Reference proteome</keyword>
<dbReference type="SMART" id="SM00053">
    <property type="entry name" value="DYNc"/>
    <property type="match status" value="1"/>
</dbReference>
<dbReference type="InterPro" id="IPR001401">
    <property type="entry name" value="Dynamin_GTPase"/>
</dbReference>
<dbReference type="CDD" id="cd08771">
    <property type="entry name" value="DLP_1"/>
    <property type="match status" value="1"/>
</dbReference>
<organism evidence="5 6">
    <name type="scientific">Aspergillus mulundensis</name>
    <dbReference type="NCBI Taxonomy" id="1810919"/>
    <lineage>
        <taxon>Eukaryota</taxon>
        <taxon>Fungi</taxon>
        <taxon>Dikarya</taxon>
        <taxon>Ascomycota</taxon>
        <taxon>Pezizomycotina</taxon>
        <taxon>Eurotiomycetes</taxon>
        <taxon>Eurotiomycetidae</taxon>
        <taxon>Eurotiales</taxon>
        <taxon>Aspergillaceae</taxon>
        <taxon>Aspergillus</taxon>
        <taxon>Aspergillus subgen. Nidulantes</taxon>
    </lineage>
</organism>
<dbReference type="EMBL" id="PVWQ01000002">
    <property type="protein sequence ID" value="RDW90545.1"/>
    <property type="molecule type" value="Genomic_DNA"/>
</dbReference>
<evidence type="ECO:0000259" key="4">
    <source>
        <dbReference type="PROSITE" id="PS51388"/>
    </source>
</evidence>
<dbReference type="Pfam" id="PF01031">
    <property type="entry name" value="Dynamin_M"/>
    <property type="match status" value="1"/>
</dbReference>
<dbReference type="GO" id="GO:0003924">
    <property type="term" value="F:GTPase activity"/>
    <property type="evidence" value="ECO:0007669"/>
    <property type="project" value="InterPro"/>
</dbReference>
<sequence>MVAEMHAHTRKRSTMHEPSARCPKHGSQTRDLWASFPKQQSLSTTWTWASVRAATARGGGGITYGSMTPANPCFSPTTYYYTGLYKELRMYFHGWGRCLQSRPGCEMVKTDHPACSQSLCSELVQQDVFELAMGKRIRHFVGVESSEQLAFIDELHKLGLSSSIELPELVVVGDQSTGKSSVLQAITEISFPVKQDTCTRFPIQISFRQTAEVAVLPVKATITPGRLMARDDAFRARTKGFCIKSEALTQDALKDMIDKATECIFEKDTVKSDRLSDAVLRIERSGPDEMHWSIVDLPGLVRNGASTMPNGSPTTGNGVTSATDGAIAEALVRKYMQNERNIVLLVVDDVDVRRQRSLEIAQSIPGSQSRSIGVLSKCDKREEGSGEWMVSLLQNNRVANVPHLEHGWFGVRNRKPIESDLTDAERDEAEEREFSRPSWRDAPKDRFGIRALMNYVDRERRVQLQKGMPQIISEIRQELKACENDLTRMGEARTTPGAQRAFVWQFCTKMQEMTEAALRARYQDIASTDPSRRLRYLIRKRLDDFAGDVFKIRALSVSFGKHESHWKGLRDSDPHSREDYIKNGKGISSIIYHEALVSLGTGLPGSVHPDVEETVFRKMSTHWARYARDAVEDAKLCVKDCYNILLHLAIPNNRVRLEVSKLISGKREEWNKDTDNALRELIDDNQVRPLYTGDPEFQQKLDSLDKRRHEFFNQRQNDDPGSDSTPNQGSPLPSLVDNVLQTKIKLETYYRIAVYRFVDNVATQVIERHVLGPKCPLRAVSSETFTRLDDDQLGRIAGEDAVDVSTRQRLERTRDGYRKALARWEQLSVL</sequence>
<gene>
    <name evidence="5" type="ORF">DSM5745_02320</name>
</gene>
<dbReference type="GO" id="GO:0048312">
    <property type="term" value="P:intracellular distribution of mitochondria"/>
    <property type="evidence" value="ECO:0007669"/>
    <property type="project" value="TreeGrafter"/>
</dbReference>
<feature type="compositionally biased region" description="Polar residues" evidence="3">
    <location>
        <begin position="722"/>
        <end position="731"/>
    </location>
</feature>
<comment type="caution">
    <text evidence="5">The sequence shown here is derived from an EMBL/GenBank/DDBJ whole genome shotgun (WGS) entry which is preliminary data.</text>
</comment>
<dbReference type="InterPro" id="IPR020850">
    <property type="entry name" value="GED_dom"/>
</dbReference>
<feature type="region of interest" description="Disordered" evidence="3">
    <location>
        <begin position="713"/>
        <end position="734"/>
    </location>
</feature>
<dbReference type="PRINTS" id="PR00195">
    <property type="entry name" value="DYNAMIN"/>
</dbReference>
<dbReference type="GO" id="GO:0006897">
    <property type="term" value="P:endocytosis"/>
    <property type="evidence" value="ECO:0007669"/>
    <property type="project" value="TreeGrafter"/>
</dbReference>
<dbReference type="InterPro" id="IPR022812">
    <property type="entry name" value="Dynamin"/>
</dbReference>
<evidence type="ECO:0000256" key="2">
    <source>
        <dbReference type="ARBA" id="ARBA00023134"/>
    </source>
</evidence>
<keyword evidence="1" id="KW-0547">Nucleotide-binding</keyword>
<dbReference type="GO" id="GO:0000266">
    <property type="term" value="P:mitochondrial fission"/>
    <property type="evidence" value="ECO:0007669"/>
    <property type="project" value="TreeGrafter"/>
</dbReference>
<name>A0A3D8SW72_9EURO</name>
<dbReference type="InterPro" id="IPR045063">
    <property type="entry name" value="Dynamin_N"/>
</dbReference>
<dbReference type="GO" id="GO:0016020">
    <property type="term" value="C:membrane"/>
    <property type="evidence" value="ECO:0007669"/>
    <property type="project" value="TreeGrafter"/>
</dbReference>
<dbReference type="InterPro" id="IPR000375">
    <property type="entry name" value="Dynamin_stalk"/>
</dbReference>
<feature type="domain" description="GED" evidence="4">
    <location>
        <begin position="739"/>
        <end position="830"/>
    </location>
</feature>
<dbReference type="GO" id="GO:0008017">
    <property type="term" value="F:microtubule binding"/>
    <property type="evidence" value="ECO:0007669"/>
    <property type="project" value="TreeGrafter"/>
</dbReference>
<dbReference type="InterPro" id="IPR027417">
    <property type="entry name" value="P-loop_NTPase"/>
</dbReference>
<dbReference type="PANTHER" id="PTHR11566:SF146">
    <property type="entry name" value="FAMILY GTPASE, PUTATIVE (AFU_ORTHOLOGUE AFUA_4G14300)-RELATED"/>
    <property type="match status" value="1"/>
</dbReference>
<dbReference type="GO" id="GO:0016559">
    <property type="term" value="P:peroxisome fission"/>
    <property type="evidence" value="ECO:0007669"/>
    <property type="project" value="TreeGrafter"/>
</dbReference>
<dbReference type="GO" id="GO:0005739">
    <property type="term" value="C:mitochondrion"/>
    <property type="evidence" value="ECO:0007669"/>
    <property type="project" value="TreeGrafter"/>
</dbReference>
<proteinExistence type="predicted"/>
<dbReference type="SUPFAM" id="SSF52540">
    <property type="entry name" value="P-loop containing nucleoside triphosphate hydrolases"/>
    <property type="match status" value="1"/>
</dbReference>
<evidence type="ECO:0000256" key="3">
    <source>
        <dbReference type="SAM" id="MobiDB-lite"/>
    </source>
</evidence>
<reference evidence="5 6" key="1">
    <citation type="journal article" date="2018" name="IMA Fungus">
        <title>IMA Genome-F 9: Draft genome sequence of Annulohypoxylon stygium, Aspergillus mulundensis, Berkeleyomyces basicola (syn. Thielaviopsis basicola), Ceratocystis smalleyi, two Cercospora beticola strains, Coleophoma cylindrospora, Fusarium fracticaudum, Phialophora cf. hyalina, and Morchella septimelata.</title>
        <authorList>
            <person name="Wingfield B.D."/>
            <person name="Bills G.F."/>
            <person name="Dong Y."/>
            <person name="Huang W."/>
            <person name="Nel W.J."/>
            <person name="Swalarsk-Parry B.S."/>
            <person name="Vaghefi N."/>
            <person name="Wilken P.M."/>
            <person name="An Z."/>
            <person name="de Beer Z.W."/>
            <person name="De Vos L."/>
            <person name="Chen L."/>
            <person name="Duong T.A."/>
            <person name="Gao Y."/>
            <person name="Hammerbacher A."/>
            <person name="Kikkert J.R."/>
            <person name="Li Y."/>
            <person name="Li H."/>
            <person name="Li K."/>
            <person name="Li Q."/>
            <person name="Liu X."/>
            <person name="Ma X."/>
            <person name="Naidoo K."/>
            <person name="Pethybridge S.J."/>
            <person name="Sun J."/>
            <person name="Steenkamp E.T."/>
            <person name="van der Nest M.A."/>
            <person name="van Wyk S."/>
            <person name="Wingfield M.J."/>
            <person name="Xiong C."/>
            <person name="Yue Q."/>
            <person name="Zhang X."/>
        </authorList>
    </citation>
    <scope>NUCLEOTIDE SEQUENCE [LARGE SCALE GENOMIC DNA]</scope>
    <source>
        <strain evidence="5 6">DSM 5745</strain>
    </source>
</reference>
<dbReference type="GO" id="GO:0005874">
    <property type="term" value="C:microtubule"/>
    <property type="evidence" value="ECO:0007669"/>
    <property type="project" value="TreeGrafter"/>
</dbReference>
<protein>
    <recommendedName>
        <fullName evidence="4">GED domain-containing protein</fullName>
    </recommendedName>
</protein>
<dbReference type="Gene3D" id="3.40.50.300">
    <property type="entry name" value="P-loop containing nucleotide triphosphate hydrolases"/>
    <property type="match status" value="1"/>
</dbReference>
<dbReference type="AlphaFoldDB" id="A0A3D8SW72"/>
<dbReference type="Proteomes" id="UP000256690">
    <property type="component" value="Unassembled WGS sequence"/>
</dbReference>
<evidence type="ECO:0000256" key="1">
    <source>
        <dbReference type="ARBA" id="ARBA00022741"/>
    </source>
</evidence>
<dbReference type="GeneID" id="38112690"/>
<keyword evidence="2" id="KW-0342">GTP-binding</keyword>
<dbReference type="STRING" id="1810919.A0A3D8SW72"/>
<dbReference type="OrthoDB" id="415706at2759"/>
<accession>A0A3D8SW72</accession>
<dbReference type="GO" id="GO:0005525">
    <property type="term" value="F:GTP binding"/>
    <property type="evidence" value="ECO:0007669"/>
    <property type="project" value="InterPro"/>
</dbReference>
<dbReference type="PANTHER" id="PTHR11566">
    <property type="entry name" value="DYNAMIN"/>
    <property type="match status" value="1"/>
</dbReference>
<evidence type="ECO:0000313" key="5">
    <source>
        <dbReference type="EMBL" id="RDW90545.1"/>
    </source>
</evidence>
<dbReference type="PROSITE" id="PS51388">
    <property type="entry name" value="GED"/>
    <property type="match status" value="1"/>
</dbReference>
<feature type="region of interest" description="Disordered" evidence="3">
    <location>
        <begin position="1"/>
        <end position="26"/>
    </location>
</feature>
<dbReference type="RefSeq" id="XP_026607499.1">
    <property type="nucleotide sequence ID" value="XM_026744336.1"/>
</dbReference>